<evidence type="ECO:0000313" key="2">
    <source>
        <dbReference type="Proteomes" id="UP000244334"/>
    </source>
</evidence>
<name>A0A328TTH2_9GAMM</name>
<comment type="caution">
    <text evidence="1">The sequence shown here is derived from an EMBL/GenBank/DDBJ whole genome shotgun (WGS) entry which is preliminary data.</text>
</comment>
<dbReference type="EMBL" id="LJAM02000196">
    <property type="protein sequence ID" value="RAP71136.1"/>
    <property type="molecule type" value="Genomic_DNA"/>
</dbReference>
<accession>A0A328TTH2</accession>
<organism evidence="1 2">
    <name type="scientific">Candidatus Erwinia dacicola</name>
    <dbReference type="NCBI Taxonomy" id="252393"/>
    <lineage>
        <taxon>Bacteria</taxon>
        <taxon>Pseudomonadati</taxon>
        <taxon>Pseudomonadota</taxon>
        <taxon>Gammaproteobacteria</taxon>
        <taxon>Enterobacterales</taxon>
        <taxon>Erwiniaceae</taxon>
        <taxon>Erwinia</taxon>
    </lineage>
</organism>
<protein>
    <submittedName>
        <fullName evidence="1">Phosphate-binding protein pstS</fullName>
    </submittedName>
</protein>
<proteinExistence type="predicted"/>
<gene>
    <name evidence="1" type="ORF">ACZ87_02053</name>
</gene>
<dbReference type="Proteomes" id="UP000244334">
    <property type="component" value="Unassembled WGS sequence"/>
</dbReference>
<keyword evidence="2" id="KW-1185">Reference proteome</keyword>
<dbReference type="AlphaFoldDB" id="A0A328TTH2"/>
<sequence>MQIQAAGTAQLGAISRPMQTVEHQLFEDSYGYPPLAMPVAMDAQVVVNQENSLVRLNAQAGCHFLHYPPLPRAFGA</sequence>
<reference evidence="1" key="1">
    <citation type="submission" date="2018-04" db="EMBL/GenBank/DDBJ databases">
        <title>Genomes of the Obligate Erwinia dacicola and Facultative Enterobacter sp. OLF Endosymbionts of the Olive Fruit fly, Bactrocera oleae.</title>
        <authorList>
            <person name="Estes A.M."/>
            <person name="Hearn D.J."/>
            <person name="Agarwal S."/>
            <person name="Pierson E.A."/>
            <person name="Dunning-Hotopp J.C."/>
        </authorList>
    </citation>
    <scope>NUCLEOTIDE SEQUENCE [LARGE SCALE GENOMIC DNA]</scope>
    <source>
        <strain evidence="1">Oroville</strain>
    </source>
</reference>
<evidence type="ECO:0000313" key="1">
    <source>
        <dbReference type="EMBL" id="RAP71136.1"/>
    </source>
</evidence>
<dbReference type="Gene3D" id="3.40.190.10">
    <property type="entry name" value="Periplasmic binding protein-like II"/>
    <property type="match status" value="1"/>
</dbReference>